<protein>
    <submittedName>
        <fullName evidence="2">Uncharacterized protein</fullName>
    </submittedName>
</protein>
<gene>
    <name evidence="2" type="ORF">MG293_006316</name>
</gene>
<evidence type="ECO:0000256" key="1">
    <source>
        <dbReference type="SAM" id="MobiDB-lite"/>
    </source>
</evidence>
<proteinExistence type="predicted"/>
<evidence type="ECO:0000313" key="3">
    <source>
        <dbReference type="Proteomes" id="UP001214576"/>
    </source>
</evidence>
<feature type="region of interest" description="Disordered" evidence="1">
    <location>
        <begin position="1"/>
        <end position="33"/>
    </location>
</feature>
<sequence length="119" mass="12546">MQEAALGMNKELLGSGPRNQPFPRNGAAPPQKSTLLPLSGGLCGLKKYLELGGDTLEIPGSSVVKNLPAKQEMRVQSLGGRSPEGGDGNPLQYSCLGNPMDRGAWWAMVQAAAKSRTQL</sequence>
<reference evidence="2" key="1">
    <citation type="submission" date="2022-03" db="EMBL/GenBank/DDBJ databases">
        <title>Genomic analyses of argali, domestic sheep and their hybrids provide insights into chromosomal evolution, heterosis and genetic basis of agronomic traits.</title>
        <authorList>
            <person name="Li M."/>
        </authorList>
    </citation>
    <scope>NUCLEOTIDE SEQUENCE</scope>
    <source>
        <strain evidence="2">CAU-MHL-2022a</strain>
        <tissue evidence="2">Skin</tissue>
    </source>
</reference>
<name>A0AAD4YDQ8_OVIAM</name>
<dbReference type="AlphaFoldDB" id="A0AAD4YDQ8"/>
<dbReference type="EMBL" id="JAKZEL010000005">
    <property type="protein sequence ID" value="KAI4543522.1"/>
    <property type="molecule type" value="Genomic_DNA"/>
</dbReference>
<keyword evidence="3" id="KW-1185">Reference proteome</keyword>
<comment type="caution">
    <text evidence="2">The sequence shown here is derived from an EMBL/GenBank/DDBJ whole genome shotgun (WGS) entry which is preliminary data.</text>
</comment>
<dbReference type="Proteomes" id="UP001214576">
    <property type="component" value="Unassembled WGS sequence"/>
</dbReference>
<organism evidence="2 3">
    <name type="scientific">Ovis ammon polii</name>
    <dbReference type="NCBI Taxonomy" id="230172"/>
    <lineage>
        <taxon>Eukaryota</taxon>
        <taxon>Metazoa</taxon>
        <taxon>Chordata</taxon>
        <taxon>Craniata</taxon>
        <taxon>Vertebrata</taxon>
        <taxon>Euteleostomi</taxon>
        <taxon>Mammalia</taxon>
        <taxon>Eutheria</taxon>
        <taxon>Laurasiatheria</taxon>
        <taxon>Artiodactyla</taxon>
        <taxon>Ruminantia</taxon>
        <taxon>Pecora</taxon>
        <taxon>Bovidae</taxon>
        <taxon>Caprinae</taxon>
        <taxon>Ovis</taxon>
    </lineage>
</organism>
<feature type="region of interest" description="Disordered" evidence="1">
    <location>
        <begin position="74"/>
        <end position="94"/>
    </location>
</feature>
<evidence type="ECO:0000313" key="2">
    <source>
        <dbReference type="EMBL" id="KAI4543522.1"/>
    </source>
</evidence>
<accession>A0AAD4YDQ8</accession>